<feature type="transmembrane region" description="Helical" evidence="1">
    <location>
        <begin position="20"/>
        <end position="41"/>
    </location>
</feature>
<keyword evidence="1" id="KW-1133">Transmembrane helix</keyword>
<proteinExistence type="predicted"/>
<dbReference type="Proteomes" id="UP000193411">
    <property type="component" value="Unassembled WGS sequence"/>
</dbReference>
<sequence length="51" mass="5873">MIAQLEISPILVLSFRPFPASAFLPPPFSVGFCHFVVLYCFHSYCHRLPLY</sequence>
<gene>
    <name evidence="2" type="ORF">BCR44DRAFT_1432303</name>
</gene>
<evidence type="ECO:0000256" key="1">
    <source>
        <dbReference type="SAM" id="Phobius"/>
    </source>
</evidence>
<dbReference type="EMBL" id="MCFL01000016">
    <property type="protein sequence ID" value="ORZ36639.1"/>
    <property type="molecule type" value="Genomic_DNA"/>
</dbReference>
<keyword evidence="1" id="KW-0472">Membrane</keyword>
<organism evidence="2 3">
    <name type="scientific">Catenaria anguillulae PL171</name>
    <dbReference type="NCBI Taxonomy" id="765915"/>
    <lineage>
        <taxon>Eukaryota</taxon>
        <taxon>Fungi</taxon>
        <taxon>Fungi incertae sedis</taxon>
        <taxon>Blastocladiomycota</taxon>
        <taxon>Blastocladiomycetes</taxon>
        <taxon>Blastocladiales</taxon>
        <taxon>Catenariaceae</taxon>
        <taxon>Catenaria</taxon>
    </lineage>
</organism>
<accession>A0A1Y2HQ29</accession>
<dbReference type="AlphaFoldDB" id="A0A1Y2HQ29"/>
<comment type="caution">
    <text evidence="2">The sequence shown here is derived from an EMBL/GenBank/DDBJ whole genome shotgun (WGS) entry which is preliminary data.</text>
</comment>
<evidence type="ECO:0000313" key="2">
    <source>
        <dbReference type="EMBL" id="ORZ36639.1"/>
    </source>
</evidence>
<evidence type="ECO:0000313" key="3">
    <source>
        <dbReference type="Proteomes" id="UP000193411"/>
    </source>
</evidence>
<reference evidence="2 3" key="1">
    <citation type="submission" date="2016-07" db="EMBL/GenBank/DDBJ databases">
        <title>Pervasive Adenine N6-methylation of Active Genes in Fungi.</title>
        <authorList>
            <consortium name="DOE Joint Genome Institute"/>
            <person name="Mondo S.J."/>
            <person name="Dannebaum R.O."/>
            <person name="Kuo R.C."/>
            <person name="Labutti K."/>
            <person name="Haridas S."/>
            <person name="Kuo A."/>
            <person name="Salamov A."/>
            <person name="Ahrendt S.R."/>
            <person name="Lipzen A."/>
            <person name="Sullivan W."/>
            <person name="Andreopoulos W.B."/>
            <person name="Clum A."/>
            <person name="Lindquist E."/>
            <person name="Daum C."/>
            <person name="Ramamoorthy G.K."/>
            <person name="Gryganskyi A."/>
            <person name="Culley D."/>
            <person name="Magnuson J.K."/>
            <person name="James T.Y."/>
            <person name="O'Malley M.A."/>
            <person name="Stajich J.E."/>
            <person name="Spatafora J.W."/>
            <person name="Visel A."/>
            <person name="Grigoriev I.V."/>
        </authorList>
    </citation>
    <scope>NUCLEOTIDE SEQUENCE [LARGE SCALE GENOMIC DNA]</scope>
    <source>
        <strain evidence="2 3">PL171</strain>
    </source>
</reference>
<keyword evidence="3" id="KW-1185">Reference proteome</keyword>
<keyword evidence="1" id="KW-0812">Transmembrane</keyword>
<name>A0A1Y2HQ29_9FUNG</name>
<protein>
    <submittedName>
        <fullName evidence="2">Uncharacterized protein</fullName>
    </submittedName>
</protein>